<evidence type="ECO:0000259" key="2">
    <source>
        <dbReference type="Pfam" id="PF20153"/>
    </source>
</evidence>
<dbReference type="AlphaFoldDB" id="A0A371DA93"/>
<gene>
    <name evidence="3" type="ORF">OH76DRAFT_1483124</name>
</gene>
<keyword evidence="1" id="KW-0812">Transmembrane</keyword>
<organism evidence="3 4">
    <name type="scientific">Lentinus brumalis</name>
    <dbReference type="NCBI Taxonomy" id="2498619"/>
    <lineage>
        <taxon>Eukaryota</taxon>
        <taxon>Fungi</taxon>
        <taxon>Dikarya</taxon>
        <taxon>Basidiomycota</taxon>
        <taxon>Agaricomycotina</taxon>
        <taxon>Agaricomycetes</taxon>
        <taxon>Polyporales</taxon>
        <taxon>Polyporaceae</taxon>
        <taxon>Lentinus</taxon>
    </lineage>
</organism>
<feature type="domain" description="DUF6535" evidence="2">
    <location>
        <begin position="8"/>
        <end position="160"/>
    </location>
</feature>
<feature type="transmembrane region" description="Helical" evidence="1">
    <location>
        <begin position="165"/>
        <end position="190"/>
    </location>
</feature>
<name>A0A371DA93_9APHY</name>
<reference evidence="3 4" key="1">
    <citation type="journal article" date="2018" name="Biotechnol. Biofuels">
        <title>Integrative visual omics of the white-rot fungus Polyporus brumalis exposes the biotechnological potential of its oxidative enzymes for delignifying raw plant biomass.</title>
        <authorList>
            <person name="Miyauchi S."/>
            <person name="Rancon A."/>
            <person name="Drula E."/>
            <person name="Hage H."/>
            <person name="Chaduli D."/>
            <person name="Favel A."/>
            <person name="Grisel S."/>
            <person name="Henrissat B."/>
            <person name="Herpoel-Gimbert I."/>
            <person name="Ruiz-Duenas F.J."/>
            <person name="Chevret D."/>
            <person name="Hainaut M."/>
            <person name="Lin J."/>
            <person name="Wang M."/>
            <person name="Pangilinan J."/>
            <person name="Lipzen A."/>
            <person name="Lesage-Meessen L."/>
            <person name="Navarro D."/>
            <person name="Riley R."/>
            <person name="Grigoriev I.V."/>
            <person name="Zhou S."/>
            <person name="Raouche S."/>
            <person name="Rosso M.N."/>
        </authorList>
    </citation>
    <scope>NUCLEOTIDE SEQUENCE [LARGE SCALE GENOMIC DNA]</scope>
    <source>
        <strain evidence="3 4">BRFM 1820</strain>
    </source>
</reference>
<feature type="transmembrane region" description="Helical" evidence="1">
    <location>
        <begin position="75"/>
        <end position="98"/>
    </location>
</feature>
<keyword evidence="1" id="KW-0472">Membrane</keyword>
<accession>A0A371DA93</accession>
<dbReference type="InterPro" id="IPR045338">
    <property type="entry name" value="DUF6535"/>
</dbReference>
<dbReference type="Pfam" id="PF20153">
    <property type="entry name" value="DUF6535"/>
    <property type="match status" value="1"/>
</dbReference>
<evidence type="ECO:0000313" key="4">
    <source>
        <dbReference type="Proteomes" id="UP000256964"/>
    </source>
</evidence>
<proteinExistence type="predicted"/>
<feature type="transmembrane region" description="Helical" evidence="1">
    <location>
        <begin position="135"/>
        <end position="158"/>
    </location>
</feature>
<keyword evidence="1" id="KW-1133">Transmembrane helix</keyword>
<evidence type="ECO:0000313" key="3">
    <source>
        <dbReference type="EMBL" id="RDX49464.1"/>
    </source>
</evidence>
<dbReference type="OrthoDB" id="3219854at2759"/>
<evidence type="ECO:0000256" key="1">
    <source>
        <dbReference type="SAM" id="Phobius"/>
    </source>
</evidence>
<sequence>MVQYALQAGLFSGIITAFNVQSYTLLQASVPDASVALLAGISDQLRSFSLSPPFINSTSILAPTPPSFRVAKTAVWINILWFSSLICSLSAASIGIMVKQWLHEAEVGLSGTSREAARVRQYRYDGLRKWQVGTIVAMLPVLLQLAAILFFAGLLVLLWTLHPAVAIVASVLVGTLFLFIIVTVILPAFVPDCTYRSPQALGIFLMVQAAGRLLRPGLNLVAQLFDGRGDWLATIHEALLGVVCSDWGSFRGWAGRERVETAFAENTLDENILKVADAVLLDNRFLEECVRPCVKTLPSWGAIQCYRKIRASRILHLGPLWGRYGSLGHRYEVLALDVTERCLDDTVRLYALDDLKPIVKELLLRLQYPLPEDISERCGRVVARVVALGGDFVEFATDALRSRACLADECYLDVAVCEVVEALEKSVSDGPLEHQATMTCTYADVLASIVLHPHMLRGQYGDYVKGHLKCALVSVERVLTDTNAIWEPSRDAHSNFRDAVRRLLDTLLALERETSECWSRRGLLLCLEEALERCASHGHDPEDLRRQLYAMDTYGGTRAE</sequence>
<protein>
    <recommendedName>
        <fullName evidence="2">DUF6535 domain-containing protein</fullName>
    </recommendedName>
</protein>
<keyword evidence="4" id="KW-1185">Reference proteome</keyword>
<dbReference type="Proteomes" id="UP000256964">
    <property type="component" value="Unassembled WGS sequence"/>
</dbReference>
<dbReference type="EMBL" id="KZ857405">
    <property type="protein sequence ID" value="RDX49464.1"/>
    <property type="molecule type" value="Genomic_DNA"/>
</dbReference>